<dbReference type="AlphaFoldDB" id="A0A0C3PE78"/>
<evidence type="ECO:0000313" key="2">
    <source>
        <dbReference type="Proteomes" id="UP000053257"/>
    </source>
</evidence>
<protein>
    <recommendedName>
        <fullName evidence="3">FIST domain-containing protein</fullName>
    </recommendedName>
</protein>
<name>A0A0C3PE78_PHLG1</name>
<evidence type="ECO:0008006" key="3">
    <source>
        <dbReference type="Google" id="ProtNLM"/>
    </source>
</evidence>
<dbReference type="Proteomes" id="UP000053257">
    <property type="component" value="Unassembled WGS sequence"/>
</dbReference>
<keyword evidence="2" id="KW-1185">Reference proteome</keyword>
<sequence length="356" mass="38432">MTVPTVCSVAAFDARNATPFRSTIPGKEPTQVGRWHAFRNKGVESPHIELPNDSRGVDWETVWAQPQTGDTTPSISELSTLHPQDIKNILYLSDNAHEGLSHHLEKYNQASKIGVIASSTPFVTGRPYTLFYDGSVHSSGAVGICFDIFARDTPEVWFPDLQEITGLLTVTNTEGNLVHTLDDQNPSRLILSALQINGSTNAGDVDVGIKDDAFFLGVFRHGKRYQLYNITGGDPSRGTISLQSDAAPDVGSKVKASHVYPANCPQRLTPSLQIYRKDADYSPKHSIRQGIEVLTVTPEDVLDLALSSGDDGVLTLEGTCLIPSENGFIVSRVNGQGCERAWTSTAAGGGACFSFA</sequence>
<evidence type="ECO:0000313" key="1">
    <source>
        <dbReference type="EMBL" id="KIP03728.1"/>
    </source>
</evidence>
<reference evidence="1 2" key="1">
    <citation type="journal article" date="2014" name="PLoS Genet.">
        <title>Analysis of the Phlebiopsis gigantea genome, transcriptome and secretome provides insight into its pioneer colonization strategies of wood.</title>
        <authorList>
            <person name="Hori C."/>
            <person name="Ishida T."/>
            <person name="Igarashi K."/>
            <person name="Samejima M."/>
            <person name="Suzuki H."/>
            <person name="Master E."/>
            <person name="Ferreira P."/>
            <person name="Ruiz-Duenas F.J."/>
            <person name="Held B."/>
            <person name="Canessa P."/>
            <person name="Larrondo L.F."/>
            <person name="Schmoll M."/>
            <person name="Druzhinina I.S."/>
            <person name="Kubicek C.P."/>
            <person name="Gaskell J.A."/>
            <person name="Kersten P."/>
            <person name="St John F."/>
            <person name="Glasner J."/>
            <person name="Sabat G."/>
            <person name="Splinter BonDurant S."/>
            <person name="Syed K."/>
            <person name="Yadav J."/>
            <person name="Mgbeahuruike A.C."/>
            <person name="Kovalchuk A."/>
            <person name="Asiegbu F.O."/>
            <person name="Lackner G."/>
            <person name="Hoffmeister D."/>
            <person name="Rencoret J."/>
            <person name="Gutierrez A."/>
            <person name="Sun H."/>
            <person name="Lindquist E."/>
            <person name="Barry K."/>
            <person name="Riley R."/>
            <person name="Grigoriev I.V."/>
            <person name="Henrissat B."/>
            <person name="Kues U."/>
            <person name="Berka R.M."/>
            <person name="Martinez A.T."/>
            <person name="Covert S.F."/>
            <person name="Blanchette R.A."/>
            <person name="Cullen D."/>
        </authorList>
    </citation>
    <scope>NUCLEOTIDE SEQUENCE [LARGE SCALE GENOMIC DNA]</scope>
    <source>
        <strain evidence="1 2">11061_1 CR5-6</strain>
    </source>
</reference>
<dbReference type="EMBL" id="KN840602">
    <property type="protein sequence ID" value="KIP03728.1"/>
    <property type="molecule type" value="Genomic_DNA"/>
</dbReference>
<dbReference type="OrthoDB" id="10251508at2759"/>
<proteinExistence type="predicted"/>
<dbReference type="HOGENOM" id="CLU_051231_0_0_1"/>
<gene>
    <name evidence="1" type="ORF">PHLGIDRAFT_37276</name>
</gene>
<organism evidence="1 2">
    <name type="scientific">Phlebiopsis gigantea (strain 11061_1 CR5-6)</name>
    <name type="common">White-rot fungus</name>
    <name type="synonym">Peniophora gigantea</name>
    <dbReference type="NCBI Taxonomy" id="745531"/>
    <lineage>
        <taxon>Eukaryota</taxon>
        <taxon>Fungi</taxon>
        <taxon>Dikarya</taxon>
        <taxon>Basidiomycota</taxon>
        <taxon>Agaricomycotina</taxon>
        <taxon>Agaricomycetes</taxon>
        <taxon>Polyporales</taxon>
        <taxon>Phanerochaetaceae</taxon>
        <taxon>Phlebiopsis</taxon>
    </lineage>
</organism>
<accession>A0A0C3PE78</accession>